<dbReference type="Proteomes" id="UP000030302">
    <property type="component" value="Chromosome"/>
</dbReference>
<accession>A0A0A1F741</accession>
<dbReference type="EMBL" id="CP009962">
    <property type="protein sequence ID" value="AIY39509.1"/>
    <property type="molecule type" value="Genomic_DNA"/>
</dbReference>
<reference evidence="3" key="1">
    <citation type="journal article" date="2014" name="Soil Biol. Biochem.">
        <title>Structure and function of bacterial communities in ageing soils: Insights from the Mendocino ecological staircase.</title>
        <authorList>
            <person name="Uroz S."/>
            <person name="Tech J.J."/>
            <person name="Sawaya N.A."/>
            <person name="Frey-Klett P."/>
            <person name="Leveau J.H.J."/>
        </authorList>
    </citation>
    <scope>NUCLEOTIDE SEQUENCE [LARGE SCALE GENOMIC DNA]</scope>
    <source>
        <strain evidence="3">Cal35</strain>
    </source>
</reference>
<protein>
    <submittedName>
        <fullName evidence="2">Uncharacterized protein</fullName>
    </submittedName>
</protein>
<sequence length="50" mass="5693">MNVDESAGYFEQPARKSQQDGFPWHTVLASPPRNCSWEGQVCAEEPDLKR</sequence>
<keyword evidence="3" id="KW-1185">Reference proteome</keyword>
<name>A0A0A1F741_9BURK</name>
<evidence type="ECO:0000313" key="3">
    <source>
        <dbReference type="Proteomes" id="UP000030302"/>
    </source>
</evidence>
<organism evidence="2 3">
    <name type="scientific">Collimonas arenae</name>
    <dbReference type="NCBI Taxonomy" id="279058"/>
    <lineage>
        <taxon>Bacteria</taxon>
        <taxon>Pseudomonadati</taxon>
        <taxon>Pseudomonadota</taxon>
        <taxon>Betaproteobacteria</taxon>
        <taxon>Burkholderiales</taxon>
        <taxon>Oxalobacteraceae</taxon>
        <taxon>Collimonas</taxon>
    </lineage>
</organism>
<dbReference type="KEGG" id="care:LT85_0349"/>
<dbReference type="STRING" id="279058.LT85_0349"/>
<dbReference type="HOGENOM" id="CLU_3116684_0_0_4"/>
<evidence type="ECO:0000256" key="1">
    <source>
        <dbReference type="SAM" id="MobiDB-lite"/>
    </source>
</evidence>
<evidence type="ECO:0000313" key="2">
    <source>
        <dbReference type="EMBL" id="AIY39509.1"/>
    </source>
</evidence>
<feature type="region of interest" description="Disordered" evidence="1">
    <location>
        <begin position="1"/>
        <end position="27"/>
    </location>
</feature>
<dbReference type="AlphaFoldDB" id="A0A0A1F741"/>
<proteinExistence type="predicted"/>
<gene>
    <name evidence="2" type="ORF">LT85_0349</name>
</gene>